<feature type="domain" description="Peptidase M56" evidence="2">
    <location>
        <begin position="62"/>
        <end position="245"/>
    </location>
</feature>
<dbReference type="Pfam" id="PF05569">
    <property type="entry name" value="Peptidase_M56"/>
    <property type="match status" value="1"/>
</dbReference>
<dbReference type="EMBL" id="BMFV01000015">
    <property type="protein sequence ID" value="GGH82565.1"/>
    <property type="molecule type" value="Genomic_DNA"/>
</dbReference>
<feature type="transmembrane region" description="Helical" evidence="1">
    <location>
        <begin position="262"/>
        <end position="281"/>
    </location>
</feature>
<name>A0A8J2ZW18_9BACL</name>
<protein>
    <submittedName>
        <fullName evidence="3">Cell surface protein</fullName>
    </submittedName>
</protein>
<dbReference type="RefSeq" id="WP_188497462.1">
    <property type="nucleotide sequence ID" value="NZ_BMFV01000015.1"/>
</dbReference>
<evidence type="ECO:0000256" key="1">
    <source>
        <dbReference type="SAM" id="Phobius"/>
    </source>
</evidence>
<feature type="transmembrane region" description="Helical" evidence="1">
    <location>
        <begin position="53"/>
        <end position="83"/>
    </location>
</feature>
<reference evidence="3" key="2">
    <citation type="submission" date="2020-09" db="EMBL/GenBank/DDBJ databases">
        <authorList>
            <person name="Sun Q."/>
            <person name="Zhou Y."/>
        </authorList>
    </citation>
    <scope>NUCLEOTIDE SEQUENCE</scope>
    <source>
        <strain evidence="3">CGMCC 1.12777</strain>
    </source>
</reference>
<gene>
    <name evidence="3" type="ORF">GCM10007096_22140</name>
</gene>
<comment type="caution">
    <text evidence="3">The sequence shown here is derived from an EMBL/GenBank/DDBJ whole genome shotgun (WGS) entry which is preliminary data.</text>
</comment>
<dbReference type="AlphaFoldDB" id="A0A8J2ZW18"/>
<sequence length="282" mass="32891">MWQKKSLYLFGSGLVMAGIVWSQMGMYLLHIFFGVRLHVNLFEFCIGLVMKDSIYYFCILLVINAWITYSFLIMVISTGRYFYFFRRLQRKLSQLQNINITEQVSRRYQLKCEAILIINHNDPLAFTCGLRRPRMVMSTGLLTLLDELELEAVLKHERFHQKNHDPMKLFILQLISKSLWFLPLQKWLYQNYKIVCELSADEFAIKKTGSELGLSTALLKLIKNGFHKQPAPVLVHFSVESVNYRLQHLINPKQGIPLKLKAHSLILSLLIILIEMILVAVI</sequence>
<proteinExistence type="predicted"/>
<keyword evidence="1" id="KW-0472">Membrane</keyword>
<dbReference type="PANTHER" id="PTHR34978:SF3">
    <property type="entry name" value="SLR0241 PROTEIN"/>
    <property type="match status" value="1"/>
</dbReference>
<keyword evidence="1" id="KW-0812">Transmembrane</keyword>
<dbReference type="InterPro" id="IPR008756">
    <property type="entry name" value="Peptidase_M56"/>
</dbReference>
<evidence type="ECO:0000313" key="4">
    <source>
        <dbReference type="Proteomes" id="UP000656813"/>
    </source>
</evidence>
<accession>A0A8J2ZW18</accession>
<reference evidence="3" key="1">
    <citation type="journal article" date="2014" name="Int. J. Syst. Evol. Microbiol.">
        <title>Complete genome sequence of Corynebacterium casei LMG S-19264T (=DSM 44701T), isolated from a smear-ripened cheese.</title>
        <authorList>
            <consortium name="US DOE Joint Genome Institute (JGI-PGF)"/>
            <person name="Walter F."/>
            <person name="Albersmeier A."/>
            <person name="Kalinowski J."/>
            <person name="Ruckert C."/>
        </authorList>
    </citation>
    <scope>NUCLEOTIDE SEQUENCE</scope>
    <source>
        <strain evidence="3">CGMCC 1.12777</strain>
    </source>
</reference>
<organism evidence="3 4">
    <name type="scientific">Pullulanibacillus pueri</name>
    <dbReference type="NCBI Taxonomy" id="1437324"/>
    <lineage>
        <taxon>Bacteria</taxon>
        <taxon>Bacillati</taxon>
        <taxon>Bacillota</taxon>
        <taxon>Bacilli</taxon>
        <taxon>Bacillales</taxon>
        <taxon>Sporolactobacillaceae</taxon>
        <taxon>Pullulanibacillus</taxon>
    </lineage>
</organism>
<evidence type="ECO:0000313" key="3">
    <source>
        <dbReference type="EMBL" id="GGH82565.1"/>
    </source>
</evidence>
<keyword evidence="1" id="KW-1133">Transmembrane helix</keyword>
<dbReference type="Gene3D" id="3.30.2010.10">
    <property type="entry name" value="Metalloproteases ('zincins'), catalytic domain"/>
    <property type="match status" value="1"/>
</dbReference>
<keyword evidence="4" id="KW-1185">Reference proteome</keyword>
<dbReference type="PANTHER" id="PTHR34978">
    <property type="entry name" value="POSSIBLE SENSOR-TRANSDUCER PROTEIN BLAR"/>
    <property type="match status" value="1"/>
</dbReference>
<dbReference type="InterPro" id="IPR052173">
    <property type="entry name" value="Beta-lactam_resp_regulator"/>
</dbReference>
<dbReference type="CDD" id="cd07326">
    <property type="entry name" value="M56_BlaR1_MecR1_like"/>
    <property type="match status" value="1"/>
</dbReference>
<evidence type="ECO:0000259" key="2">
    <source>
        <dbReference type="Pfam" id="PF05569"/>
    </source>
</evidence>
<dbReference type="Proteomes" id="UP000656813">
    <property type="component" value="Unassembled WGS sequence"/>
</dbReference>
<feature type="transmembrane region" description="Helical" evidence="1">
    <location>
        <begin position="7"/>
        <end position="33"/>
    </location>
</feature>